<protein>
    <submittedName>
        <fullName evidence="2">Rpn family recombination-promoting nuclease/putative transposase</fullName>
    </submittedName>
</protein>
<evidence type="ECO:0000313" key="2">
    <source>
        <dbReference type="EMBL" id="MBO8414949.1"/>
    </source>
</evidence>
<dbReference type="GO" id="GO:0006310">
    <property type="term" value="P:DNA recombination"/>
    <property type="evidence" value="ECO:0007669"/>
    <property type="project" value="TreeGrafter"/>
</dbReference>
<reference evidence="2" key="1">
    <citation type="submission" date="2020-10" db="EMBL/GenBank/DDBJ databases">
        <authorList>
            <person name="Gilroy R."/>
        </authorList>
    </citation>
    <scope>NUCLEOTIDE SEQUENCE</scope>
    <source>
        <strain evidence="2">17213</strain>
    </source>
</reference>
<evidence type="ECO:0000313" key="3">
    <source>
        <dbReference type="Proteomes" id="UP000823631"/>
    </source>
</evidence>
<name>A0A9D9D857_9GAMM</name>
<evidence type="ECO:0000259" key="1">
    <source>
        <dbReference type="Pfam" id="PF04754"/>
    </source>
</evidence>
<dbReference type="AlphaFoldDB" id="A0A9D9D857"/>
<dbReference type="GO" id="GO:1990238">
    <property type="term" value="F:double-stranded DNA endonuclease activity"/>
    <property type="evidence" value="ECO:0007669"/>
    <property type="project" value="TreeGrafter"/>
</dbReference>
<feature type="domain" description="Transposase (putative) YhgA-like" evidence="1">
    <location>
        <begin position="46"/>
        <end position="251"/>
    </location>
</feature>
<dbReference type="EMBL" id="JADINH010000016">
    <property type="protein sequence ID" value="MBO8414949.1"/>
    <property type="molecule type" value="Genomic_DNA"/>
</dbReference>
<dbReference type="Pfam" id="PF04754">
    <property type="entry name" value="Transposase_31"/>
    <property type="match status" value="1"/>
</dbReference>
<dbReference type="PANTHER" id="PTHR34611">
    <property type="match status" value="1"/>
</dbReference>
<reference evidence="2" key="2">
    <citation type="journal article" date="2021" name="PeerJ">
        <title>Extensive microbial diversity within the chicken gut microbiome revealed by metagenomics and culture.</title>
        <authorList>
            <person name="Gilroy R."/>
            <person name="Ravi A."/>
            <person name="Getino M."/>
            <person name="Pursley I."/>
            <person name="Horton D.L."/>
            <person name="Alikhan N.F."/>
            <person name="Baker D."/>
            <person name="Gharbi K."/>
            <person name="Hall N."/>
            <person name="Watson M."/>
            <person name="Adriaenssens E.M."/>
            <person name="Foster-Nyarko E."/>
            <person name="Jarju S."/>
            <person name="Secka A."/>
            <person name="Antonio M."/>
            <person name="Oren A."/>
            <person name="Chaudhuri R.R."/>
            <person name="La Ragione R."/>
            <person name="Hildebrand F."/>
            <person name="Pallen M.J."/>
        </authorList>
    </citation>
    <scope>NUCLEOTIDE SEQUENCE</scope>
    <source>
        <strain evidence="2">17213</strain>
    </source>
</reference>
<organism evidence="2 3">
    <name type="scientific">Candidatus Avisuccinivibrio stercorigallinarum</name>
    <dbReference type="NCBI Taxonomy" id="2840704"/>
    <lineage>
        <taxon>Bacteria</taxon>
        <taxon>Pseudomonadati</taxon>
        <taxon>Pseudomonadota</taxon>
        <taxon>Gammaproteobacteria</taxon>
        <taxon>Aeromonadales</taxon>
        <taxon>Succinivibrionaceae</taxon>
        <taxon>Succinivibrionaceae incertae sedis</taxon>
        <taxon>Candidatus Avisuccinivibrio</taxon>
    </lineage>
</organism>
<dbReference type="InterPro" id="IPR051699">
    <property type="entry name" value="Rpn/YhgA-like_nuclease"/>
</dbReference>
<dbReference type="PANTHER" id="PTHR34611:SF2">
    <property type="entry name" value="INACTIVE RECOMBINATION-PROMOTING NUCLEASE-LIKE PROTEIN RPNE-RELATED"/>
    <property type="match status" value="1"/>
</dbReference>
<gene>
    <name evidence="2" type="ORF">IAB19_01020</name>
</gene>
<comment type="caution">
    <text evidence="2">The sequence shown here is derived from an EMBL/GenBank/DDBJ whole genome shotgun (WGS) entry which is preliminary data.</text>
</comment>
<dbReference type="InterPro" id="IPR006842">
    <property type="entry name" value="Transposase_31"/>
</dbReference>
<sequence>MQSDKSEYVTWVQAQTNKVKESIDIIIEKLKEPHQETEKWRKNITHNNFYKTLYNVLKFSRELLSKILPQHALEVLDLTSLAHIPETMHNFEGRERLCDMAFIVDYKNNKDKHAIIVLEFQSTARKGFVWRMFEYKCSMVHDLQDINSNFADKKLPRIYMVAYYNGNRKWNSPLNMLELFDDPVDGEKDEDALNSIYYLFDVRHRDHEELDGINDLTSLIFRVERALYLKDQKQSMSLILDIMNLAQKLLYEQEQNDDKDQDNDKKYRFNGVVYRAILRWCERVTMTFGLRAFVARREPEDAMDIAKAFYDKAKEDGVIIGIEKGKAEGRAEKTASDICKIFKLAFKTAAPEKLVKLVSSLQKKGDQNNLDKLQQFIYEEKGSKDDFLRYAESLGT</sequence>
<accession>A0A9D9D857</accession>
<proteinExistence type="predicted"/>
<dbReference type="Proteomes" id="UP000823631">
    <property type="component" value="Unassembled WGS sequence"/>
</dbReference>